<dbReference type="SUPFAM" id="SSF57302">
    <property type="entry name" value="Snake toxin-like"/>
    <property type="match status" value="1"/>
</dbReference>
<dbReference type="Proteomes" id="UP000298663">
    <property type="component" value="Unassembled WGS sequence"/>
</dbReference>
<protein>
    <submittedName>
        <fullName evidence="1">Uncharacterized protein</fullName>
    </submittedName>
</protein>
<reference evidence="1 2" key="2">
    <citation type="journal article" date="2019" name="G3 (Bethesda)">
        <title>Hybrid Assembly of the Genome of the Entomopathogenic Nematode Steinernema carpocapsae Identifies the X-Chromosome.</title>
        <authorList>
            <person name="Serra L."/>
            <person name="Macchietto M."/>
            <person name="Macias-Munoz A."/>
            <person name="McGill C.J."/>
            <person name="Rodriguez I.M."/>
            <person name="Rodriguez B."/>
            <person name="Murad R."/>
            <person name="Mortazavi A."/>
        </authorList>
    </citation>
    <scope>NUCLEOTIDE SEQUENCE [LARGE SCALE GENOMIC DNA]</scope>
    <source>
        <strain evidence="1 2">ALL</strain>
    </source>
</reference>
<organism evidence="1 2">
    <name type="scientific">Steinernema carpocapsae</name>
    <name type="common">Entomopathogenic nematode</name>
    <dbReference type="NCBI Taxonomy" id="34508"/>
    <lineage>
        <taxon>Eukaryota</taxon>
        <taxon>Metazoa</taxon>
        <taxon>Ecdysozoa</taxon>
        <taxon>Nematoda</taxon>
        <taxon>Chromadorea</taxon>
        <taxon>Rhabditida</taxon>
        <taxon>Tylenchina</taxon>
        <taxon>Panagrolaimomorpha</taxon>
        <taxon>Strongyloidoidea</taxon>
        <taxon>Steinernematidae</taxon>
        <taxon>Steinernema</taxon>
    </lineage>
</organism>
<gene>
    <name evidence="1" type="ORF">L596_023711</name>
</gene>
<dbReference type="InterPro" id="IPR045860">
    <property type="entry name" value="Snake_toxin-like_sf"/>
</dbReference>
<name>A0A4U5MEH2_STECR</name>
<sequence>MDTVGRCDPSINHCLKLIGHDDSVVKGCASPAYLPIFERVFGGQVPQDFDDFQLFVCAGNLCNGSGKSKLMLTFTVGLLTVLKILF</sequence>
<evidence type="ECO:0000313" key="2">
    <source>
        <dbReference type="Proteomes" id="UP000298663"/>
    </source>
</evidence>
<reference evidence="1 2" key="1">
    <citation type="journal article" date="2015" name="Genome Biol.">
        <title>Comparative genomics of Steinernema reveals deeply conserved gene regulatory networks.</title>
        <authorList>
            <person name="Dillman A.R."/>
            <person name="Macchietto M."/>
            <person name="Porter C.F."/>
            <person name="Rogers A."/>
            <person name="Williams B."/>
            <person name="Antoshechkin I."/>
            <person name="Lee M.M."/>
            <person name="Goodwin Z."/>
            <person name="Lu X."/>
            <person name="Lewis E.E."/>
            <person name="Goodrich-Blair H."/>
            <person name="Stock S.P."/>
            <person name="Adams B.J."/>
            <person name="Sternberg P.W."/>
            <person name="Mortazavi A."/>
        </authorList>
    </citation>
    <scope>NUCLEOTIDE SEQUENCE [LARGE SCALE GENOMIC DNA]</scope>
    <source>
        <strain evidence="1 2">ALL</strain>
    </source>
</reference>
<accession>A0A4U5MEH2</accession>
<comment type="caution">
    <text evidence="1">The sequence shown here is derived from an EMBL/GenBank/DDBJ whole genome shotgun (WGS) entry which is preliminary data.</text>
</comment>
<proteinExistence type="predicted"/>
<dbReference type="EMBL" id="AZBU02000008">
    <property type="protein sequence ID" value="TKR67579.1"/>
    <property type="molecule type" value="Genomic_DNA"/>
</dbReference>
<keyword evidence="2" id="KW-1185">Reference proteome</keyword>
<evidence type="ECO:0000313" key="1">
    <source>
        <dbReference type="EMBL" id="TKR67579.1"/>
    </source>
</evidence>
<dbReference type="AlphaFoldDB" id="A0A4U5MEH2"/>